<organism evidence="3">
    <name type="scientific">Mycobacterium sp. (strain MCS)</name>
    <dbReference type="NCBI Taxonomy" id="164756"/>
    <lineage>
        <taxon>Bacteria</taxon>
        <taxon>Bacillati</taxon>
        <taxon>Actinomycetota</taxon>
        <taxon>Actinomycetes</taxon>
        <taxon>Mycobacteriales</taxon>
        <taxon>Mycobacteriaceae</taxon>
        <taxon>Mycobacterium</taxon>
    </lineage>
</organism>
<dbReference type="PANTHER" id="PTHR37292">
    <property type="entry name" value="VNG6097C"/>
    <property type="match status" value="1"/>
</dbReference>
<evidence type="ECO:0000313" key="3">
    <source>
        <dbReference type="EMBL" id="ABG06928.1"/>
    </source>
</evidence>
<feature type="region of interest" description="Disordered" evidence="1">
    <location>
        <begin position="635"/>
        <end position="655"/>
    </location>
</feature>
<reference evidence="3" key="1">
    <citation type="submission" date="2006-06" db="EMBL/GenBank/DDBJ databases">
        <title>Complete sequence of chromosome of Mycobacterium sp. MCS.</title>
        <authorList>
            <consortium name="US DOE Joint Genome Institute"/>
            <person name="Copeland A."/>
            <person name="Lucas S."/>
            <person name="Lapidus A."/>
            <person name="Barry K."/>
            <person name="Detter J.C."/>
            <person name="Glavina del Rio T."/>
            <person name="Hammon N."/>
            <person name="Israni S."/>
            <person name="Dalin E."/>
            <person name="Tice H."/>
            <person name="Pitluck S."/>
            <person name="Martinez M."/>
            <person name="Schmutz J."/>
            <person name="Larimer F."/>
            <person name="Land M."/>
            <person name="Hauser L."/>
            <person name="Kyrpides N."/>
            <person name="Kim E."/>
            <person name="Miller C.D."/>
            <person name="Hughes J.E."/>
            <person name="Anderson A.J."/>
            <person name="Sims R.C."/>
            <person name="Richardson P."/>
        </authorList>
    </citation>
    <scope>NUCLEOTIDE SEQUENCE [LARGE SCALE GENOMIC DNA]</scope>
    <source>
        <strain evidence="3">MCS</strain>
    </source>
</reference>
<name>A0A5Q5BFF8_MYCSS</name>
<dbReference type="Pfam" id="PF03235">
    <property type="entry name" value="GmrSD_N"/>
    <property type="match status" value="1"/>
</dbReference>
<protein>
    <recommendedName>
        <fullName evidence="2">GmrSD restriction endonucleases N-terminal domain-containing protein</fullName>
    </recommendedName>
</protein>
<dbReference type="AlphaFoldDB" id="A0A5Q5BFF8"/>
<dbReference type="EMBL" id="CP000384">
    <property type="protein sequence ID" value="ABG06928.1"/>
    <property type="molecule type" value="Genomic_DNA"/>
</dbReference>
<dbReference type="KEGG" id="mmc:Mmcs_0809"/>
<dbReference type="PANTHER" id="PTHR37292:SF2">
    <property type="entry name" value="DUF262 DOMAIN-CONTAINING PROTEIN"/>
    <property type="match status" value="1"/>
</dbReference>
<proteinExistence type="predicted"/>
<accession>A0A5Q5BFF8</accession>
<evidence type="ECO:0000259" key="2">
    <source>
        <dbReference type="Pfam" id="PF03235"/>
    </source>
</evidence>
<dbReference type="InterPro" id="IPR004919">
    <property type="entry name" value="GmrSD_N"/>
</dbReference>
<gene>
    <name evidence="3" type="ordered locus">Mmcs_0809</name>
</gene>
<sequence>MTRLSTLLDEIDSGAVLLPEFQRGYVWNRDQVRGLMRSLYRGYPVGGLLMWETTSEDITVRGAAGGSGTRQLLLDGQQRVTSMYGVIRGTPPPFFEGDAGAFTGLHFNVETESFEFYAPTKMAGDPTWVNVTELFHRGPTKYLRAFPHADDDTLDTYIDRLNRIAQIANRDFNQEKITGAGKTVDEVVDIFNKVNSGGTKLSKGDLALAKLCAEWPEARKELRDDLERWRKAGFRFSLDWLLRNATAVATGRALFSSLSTVSAGQFQSALQESVNHIGTFLDASSGRLGLDHDRVLMGRYATPVITRLLHLNGGGFTDSSHRDKVLYWYVHSALWGRFSGSTETVLQQDYEAVERGGIDALIATLERVRGGQLSIGPDDFGGATRGSRFYPLLYLLTRVDGARDFGSGLELRAELLGKLTSLQVHHIFPKALLRKHGLDRNEINAIANFCFLTQDANLKIGKRDPAEYLPEVQNKHPGVLESQWIPTDPDLWRVDRYLDFLAARRELLAASAQRFLESLRNPDGPHEGVDLERLQVVDEVIDDPRSEQVRSLISELEGRGFATPLVDAEIPDPVTGVELAVAEAFWPDGLQSGMGDPVVLELDADDADLSRLEELGYKVFTSVDALLGFVENEGASAAGEEPAEHEPQADTTQDTSVEKHFAQRMLDAYRQASSEAGYNASYYRSMLAQLGPIETARKLLSSPAVSDGFAALWERRRMDLTVEAIVVDPQFAELFSEDEIGIAHRRLEQFGYTP</sequence>
<evidence type="ECO:0000256" key="1">
    <source>
        <dbReference type="SAM" id="MobiDB-lite"/>
    </source>
</evidence>
<feature type="domain" description="GmrSD restriction endonucleases N-terminal" evidence="2">
    <location>
        <begin position="4"/>
        <end position="211"/>
    </location>
</feature>